<comment type="caution">
    <text evidence="1">The sequence shown here is derived from an EMBL/GenBank/DDBJ whole genome shotgun (WGS) entry which is preliminary data.</text>
</comment>
<dbReference type="AlphaFoldDB" id="A0A258CT66"/>
<dbReference type="Pfam" id="PF00494">
    <property type="entry name" value="SQS_PSY"/>
    <property type="match status" value="1"/>
</dbReference>
<evidence type="ECO:0000313" key="1">
    <source>
        <dbReference type="EMBL" id="OYW98232.1"/>
    </source>
</evidence>
<sequence>MRLRDHDRYLCALYAPAAVRPGLMALFALDLEMAQVVATTSEPMVGAIRLAWWREALESLDKAKVPAQPLLQALAAHVLPAGISGAELAGLEDRWIGLIGNDDVPPEYIAGGGHLFGWAARLFGDISGSGPALGRRWAGADSEVPTPVPAPLRPLLGLARLAEGDAARARAGRPREPRGTLRRQWRMFVAIVFGR</sequence>
<gene>
    <name evidence="1" type="ORF">B7Z12_20190</name>
</gene>
<organism evidence="1 2">
    <name type="scientific">Caulobacter vibrioides</name>
    <name type="common">Caulobacter crescentus</name>
    <dbReference type="NCBI Taxonomy" id="155892"/>
    <lineage>
        <taxon>Bacteria</taxon>
        <taxon>Pseudomonadati</taxon>
        <taxon>Pseudomonadota</taxon>
        <taxon>Alphaproteobacteria</taxon>
        <taxon>Caulobacterales</taxon>
        <taxon>Caulobacteraceae</taxon>
        <taxon>Caulobacter</taxon>
    </lineage>
</organism>
<accession>A0A258CT66</accession>
<dbReference type="InterPro" id="IPR008949">
    <property type="entry name" value="Isoprenoid_synthase_dom_sf"/>
</dbReference>
<dbReference type="EMBL" id="NCDQ01000530">
    <property type="protein sequence ID" value="OYW98232.1"/>
    <property type="molecule type" value="Genomic_DNA"/>
</dbReference>
<reference evidence="1 2" key="1">
    <citation type="submission" date="2017-03" db="EMBL/GenBank/DDBJ databases">
        <title>Lifting the veil on microbial sulfur biogeochemistry in mining wastewaters.</title>
        <authorList>
            <person name="Kantor R.S."/>
            <person name="Colenbrander Nelson T."/>
            <person name="Marshall S."/>
            <person name="Bennett D."/>
            <person name="Apte S."/>
            <person name="Camacho D."/>
            <person name="Thomas B.C."/>
            <person name="Warren L.A."/>
            <person name="Banfield J.F."/>
        </authorList>
    </citation>
    <scope>NUCLEOTIDE SEQUENCE [LARGE SCALE GENOMIC DNA]</scope>
    <source>
        <strain evidence="1">32-67-7</strain>
    </source>
</reference>
<protein>
    <recommendedName>
        <fullName evidence="3">Phytoene synthase</fullName>
    </recommendedName>
</protein>
<dbReference type="InterPro" id="IPR002060">
    <property type="entry name" value="Squ/phyt_synthse"/>
</dbReference>
<evidence type="ECO:0000313" key="2">
    <source>
        <dbReference type="Proteomes" id="UP000215616"/>
    </source>
</evidence>
<dbReference type="Proteomes" id="UP000215616">
    <property type="component" value="Unassembled WGS sequence"/>
</dbReference>
<dbReference type="Gene3D" id="1.10.600.10">
    <property type="entry name" value="Farnesyl Diphosphate Synthase"/>
    <property type="match status" value="1"/>
</dbReference>
<evidence type="ECO:0008006" key="3">
    <source>
        <dbReference type="Google" id="ProtNLM"/>
    </source>
</evidence>
<dbReference type="SUPFAM" id="SSF48576">
    <property type="entry name" value="Terpenoid synthases"/>
    <property type="match status" value="1"/>
</dbReference>
<name>A0A258CT66_CAUVI</name>
<proteinExistence type="predicted"/>